<evidence type="ECO:0000256" key="1">
    <source>
        <dbReference type="ARBA" id="ARBA00001947"/>
    </source>
</evidence>
<dbReference type="PRINTS" id="PR01270">
    <property type="entry name" value="HDASUPER"/>
</dbReference>
<evidence type="ECO:0000256" key="4">
    <source>
        <dbReference type="ARBA" id="ARBA00022801"/>
    </source>
</evidence>
<evidence type="ECO:0000313" key="7">
    <source>
        <dbReference type="EMBL" id="SHL48211.1"/>
    </source>
</evidence>
<dbReference type="GO" id="GO:0040029">
    <property type="term" value="P:epigenetic regulation of gene expression"/>
    <property type="evidence" value="ECO:0007669"/>
    <property type="project" value="TreeGrafter"/>
</dbReference>
<dbReference type="InterPro" id="IPR023696">
    <property type="entry name" value="Ureohydrolase_dom_sf"/>
</dbReference>
<dbReference type="CDD" id="cd10001">
    <property type="entry name" value="HDAC_classII_APAH"/>
    <property type="match status" value="1"/>
</dbReference>
<dbReference type="Proteomes" id="UP000183974">
    <property type="component" value="Unassembled WGS sequence"/>
</dbReference>
<organism evidence="7 8">
    <name type="scientific">Roseovarius pacificus</name>
    <dbReference type="NCBI Taxonomy" id="337701"/>
    <lineage>
        <taxon>Bacteria</taxon>
        <taxon>Pseudomonadati</taxon>
        <taxon>Pseudomonadota</taxon>
        <taxon>Alphaproteobacteria</taxon>
        <taxon>Rhodobacterales</taxon>
        <taxon>Roseobacteraceae</taxon>
        <taxon>Roseovarius</taxon>
    </lineage>
</organism>
<feature type="domain" description="Histone deacetylase" evidence="6">
    <location>
        <begin position="27"/>
        <end position="335"/>
    </location>
</feature>
<dbReference type="InterPro" id="IPR037138">
    <property type="entry name" value="His_deacetylse_dom_sf"/>
</dbReference>
<keyword evidence="4" id="KW-0378">Hydrolase</keyword>
<comment type="similarity">
    <text evidence="2">Belongs to the histone deacetylase family.</text>
</comment>
<dbReference type="SUPFAM" id="SSF52768">
    <property type="entry name" value="Arginase/deacetylase"/>
    <property type="match status" value="1"/>
</dbReference>
<dbReference type="RefSeq" id="WP_073034099.1">
    <property type="nucleotide sequence ID" value="NZ_BMLR01000003.1"/>
</dbReference>
<reference evidence="7 8" key="1">
    <citation type="submission" date="2016-11" db="EMBL/GenBank/DDBJ databases">
        <authorList>
            <person name="Jaros S."/>
            <person name="Januszkiewicz K."/>
            <person name="Wedrychowicz H."/>
        </authorList>
    </citation>
    <scope>NUCLEOTIDE SEQUENCE [LARGE SCALE GENOMIC DNA]</scope>
    <source>
        <strain evidence="7 8">DSM 29589</strain>
    </source>
</reference>
<keyword evidence="5" id="KW-0862">Zinc</keyword>
<evidence type="ECO:0000256" key="2">
    <source>
        <dbReference type="ARBA" id="ARBA00005947"/>
    </source>
</evidence>
<evidence type="ECO:0000256" key="3">
    <source>
        <dbReference type="ARBA" id="ARBA00022723"/>
    </source>
</evidence>
<dbReference type="AlphaFoldDB" id="A0A1M7AZR7"/>
<dbReference type="EMBL" id="FRBR01000003">
    <property type="protein sequence ID" value="SHL48211.1"/>
    <property type="molecule type" value="Genomic_DNA"/>
</dbReference>
<evidence type="ECO:0000259" key="6">
    <source>
        <dbReference type="Pfam" id="PF00850"/>
    </source>
</evidence>
<proteinExistence type="inferred from homology"/>
<dbReference type="PANTHER" id="PTHR10625:SF17">
    <property type="entry name" value="HISTONE DEACETYLASE 8"/>
    <property type="match status" value="1"/>
</dbReference>
<comment type="cofactor">
    <cofactor evidence="1">
        <name>Zn(2+)</name>
        <dbReference type="ChEBI" id="CHEBI:29105"/>
    </cofactor>
</comment>
<gene>
    <name evidence="7" type="ORF">SAMN05444398_10336</name>
</gene>
<dbReference type="Gene3D" id="3.40.800.20">
    <property type="entry name" value="Histone deacetylase domain"/>
    <property type="match status" value="1"/>
</dbReference>
<dbReference type="GO" id="GO:0016787">
    <property type="term" value="F:hydrolase activity"/>
    <property type="evidence" value="ECO:0007669"/>
    <property type="project" value="UniProtKB-KW"/>
</dbReference>
<dbReference type="OrthoDB" id="9808367at2"/>
<accession>A0A1M7AZR7</accession>
<dbReference type="InterPro" id="IPR023801">
    <property type="entry name" value="His_deacetylse_dom"/>
</dbReference>
<name>A0A1M7AZR7_9RHOB</name>
<dbReference type="Pfam" id="PF00850">
    <property type="entry name" value="Hist_deacetyl"/>
    <property type="match status" value="1"/>
</dbReference>
<protein>
    <submittedName>
        <fullName evidence="7">Acetoin utilization deacetylase AcuC</fullName>
    </submittedName>
</protein>
<evidence type="ECO:0000313" key="8">
    <source>
        <dbReference type="Proteomes" id="UP000183974"/>
    </source>
</evidence>
<keyword evidence="3" id="KW-0479">Metal-binding</keyword>
<evidence type="ECO:0000256" key="5">
    <source>
        <dbReference type="ARBA" id="ARBA00022833"/>
    </source>
</evidence>
<keyword evidence="8" id="KW-1185">Reference proteome</keyword>
<dbReference type="GO" id="GO:0004407">
    <property type="term" value="F:histone deacetylase activity"/>
    <property type="evidence" value="ECO:0007669"/>
    <property type="project" value="TreeGrafter"/>
</dbReference>
<dbReference type="InterPro" id="IPR000286">
    <property type="entry name" value="HDACs"/>
</dbReference>
<dbReference type="PANTHER" id="PTHR10625">
    <property type="entry name" value="HISTONE DEACETYLASE HDAC1-RELATED"/>
    <property type="match status" value="1"/>
</dbReference>
<dbReference type="STRING" id="337701.SAMN05444398_10336"/>
<dbReference type="GO" id="GO:0046872">
    <property type="term" value="F:metal ion binding"/>
    <property type="evidence" value="ECO:0007669"/>
    <property type="project" value="UniProtKB-KW"/>
</dbReference>
<sequence length="340" mass="36485">MKAIFDDRQWRHDPKHFMANGKVMPSPEQPARIEKLTAGAQAAGCTMQGCDDAGMGPIAALHSPEYLVFLQNIYERWQRIPNAGAEVIPNVHPANRTDNYPRSAVGQAGFHQADTACPIGEGTWEAAYWSAQVAITGADLLAAGERAAYALSRPPGHHAYGDMAGGFCFLNNSGIAAERLRAKGLRPAILDVDVHHGNGTQGIFYDRDDVLTVSLHADPTRFYPFFWGHADERGEGRGLGYNLNLPLPRGTDDTAYLKSLDVALDRIVAFGADVVVVALGLDAFEGDPFQGFAVTTPGFARIGAAIAGLELPTLFVQEGGYLCDELGENLTSVLTGFEAA</sequence>